<keyword evidence="2" id="KW-1185">Reference proteome</keyword>
<dbReference type="Proteomes" id="UP000288227">
    <property type="component" value="Unassembled WGS sequence"/>
</dbReference>
<dbReference type="OrthoDB" id="1275259at2"/>
<protein>
    <submittedName>
        <fullName evidence="1">Uncharacterized protein</fullName>
    </submittedName>
</protein>
<proteinExistence type="predicted"/>
<name>A0A401U5Y7_9BACT</name>
<dbReference type="EMBL" id="BHXQ01000001">
    <property type="protein sequence ID" value="GCC50331.1"/>
    <property type="molecule type" value="Genomic_DNA"/>
</dbReference>
<dbReference type="AlphaFoldDB" id="A0A401U5Y7"/>
<evidence type="ECO:0000313" key="2">
    <source>
        <dbReference type="Proteomes" id="UP000288227"/>
    </source>
</evidence>
<organism evidence="1 2">
    <name type="scientific">Chryseotalea sanaruensis</name>
    <dbReference type="NCBI Taxonomy" id="2482724"/>
    <lineage>
        <taxon>Bacteria</taxon>
        <taxon>Pseudomonadati</taxon>
        <taxon>Bacteroidota</taxon>
        <taxon>Cytophagia</taxon>
        <taxon>Cytophagales</taxon>
        <taxon>Chryseotaleaceae</taxon>
        <taxon>Chryseotalea</taxon>
    </lineage>
</organism>
<accession>A0A401U5Y7</accession>
<reference evidence="1 2" key="1">
    <citation type="submission" date="2018-11" db="EMBL/GenBank/DDBJ databases">
        <title>Chryseotalea sanarue gen. nov., sp., nov., a member of the family Cytophagaceae, isolated from a brackish lake in Hamamatsu Japan.</title>
        <authorList>
            <person name="Maejima Y."/>
            <person name="Iino T."/>
            <person name="Muraguchi Y."/>
            <person name="Fukuda K."/>
            <person name="Ohkuma M."/>
            <person name="Moriuchi R."/>
            <person name="Dohra H."/>
            <person name="Kimbara K."/>
            <person name="Shintani M."/>
        </authorList>
    </citation>
    <scope>NUCLEOTIDE SEQUENCE [LARGE SCALE GENOMIC DNA]</scope>
    <source>
        <strain evidence="1 2">Ys</strain>
    </source>
</reference>
<evidence type="ECO:0000313" key="1">
    <source>
        <dbReference type="EMBL" id="GCC50331.1"/>
    </source>
</evidence>
<dbReference type="RefSeq" id="WP_127120972.1">
    <property type="nucleotide sequence ID" value="NZ_BHXQ01000001.1"/>
</dbReference>
<comment type="caution">
    <text evidence="1">The sequence shown here is derived from an EMBL/GenBank/DDBJ whole genome shotgun (WGS) entry which is preliminary data.</text>
</comment>
<sequence>MAKKEIFKSALFVGYEIVFGEKYAGDRLDLLKNIPQRFVLYELAGLNLRLRPPLEKQFKTSFLDQLEQLKYFCKSDQKMMLPYYAALRKVNVQLQRKQGGAPIMFSRPANVFALQEIFDRLPEVETPKFEWGMTDWENLLKYYLCVNDVISAYDKQEEDLSHRPFEKLAAGSGFLNEMTVINDPIYTVKRFIHLIKYLEQDDLLSPSVSKHFSDIGLSPSDFARHIFSMCYFHKGDKEDHKFYYRLDRNDPEQKESVKALEYFSKRRLGKKMHELDVIEIKKSPVFKDISNYYVILDTIFIIDKLYELFINDFWFDTVKPNGVDIKQYRGRIGLFFESYAAQVLKRTFTFIKYPALKCLDELKVKIKGNLVEIADLYFRQCRKVCVGQIKSTGIYAKQQYGTAQSLFDIKEDDFYGVFGLYQLIDSIRYIRDEVEKFDEKFPKGKPVQVFPVLIVNEKIFQTPFMPVMFSLKFSEEIGKEAFGELEIKPLTIIHIADFERIVLHVSSKKVDWWDLLKQNYKNSLFPKPFNITLNRNKLNPDYEAAKDALLEFGILKK</sequence>
<gene>
    <name evidence="1" type="ORF">SanaruYs_05460</name>
</gene>